<name>A0A6G0XZQ8_APHCR</name>
<proteinExistence type="predicted"/>
<reference evidence="1 2" key="1">
    <citation type="submission" date="2019-08" db="EMBL/GenBank/DDBJ databases">
        <title>Whole genome of Aphis craccivora.</title>
        <authorList>
            <person name="Voronova N.V."/>
            <person name="Shulinski R.S."/>
            <person name="Bandarenka Y.V."/>
            <person name="Zhorov D.G."/>
            <person name="Warner D."/>
        </authorList>
    </citation>
    <scope>NUCLEOTIDE SEQUENCE [LARGE SCALE GENOMIC DNA]</scope>
    <source>
        <strain evidence="1">180601</strain>
        <tissue evidence="1">Whole Body</tissue>
    </source>
</reference>
<keyword evidence="2" id="KW-1185">Reference proteome</keyword>
<evidence type="ECO:0000313" key="2">
    <source>
        <dbReference type="Proteomes" id="UP000478052"/>
    </source>
</evidence>
<comment type="caution">
    <text evidence="1">The sequence shown here is derived from an EMBL/GenBank/DDBJ whole genome shotgun (WGS) entry which is preliminary data.</text>
</comment>
<gene>
    <name evidence="1" type="ORF">FWK35_00029033</name>
</gene>
<dbReference type="AlphaFoldDB" id="A0A6G0XZQ8"/>
<protein>
    <submittedName>
        <fullName evidence="1">PiggyBac transposable element-derived protein 2-like isoform X2</fullName>
    </submittedName>
</protein>
<sequence length="34" mass="4053">MPQCKGFTFVKCTKCSIHLCFNKNHNCFMNYHVQ</sequence>
<dbReference type="EMBL" id="VUJU01007173">
    <property type="protein sequence ID" value="KAF0746540.1"/>
    <property type="molecule type" value="Genomic_DNA"/>
</dbReference>
<accession>A0A6G0XZQ8</accession>
<dbReference type="Proteomes" id="UP000478052">
    <property type="component" value="Unassembled WGS sequence"/>
</dbReference>
<evidence type="ECO:0000313" key="1">
    <source>
        <dbReference type="EMBL" id="KAF0746540.1"/>
    </source>
</evidence>
<organism evidence="1 2">
    <name type="scientific">Aphis craccivora</name>
    <name type="common">Cowpea aphid</name>
    <dbReference type="NCBI Taxonomy" id="307492"/>
    <lineage>
        <taxon>Eukaryota</taxon>
        <taxon>Metazoa</taxon>
        <taxon>Ecdysozoa</taxon>
        <taxon>Arthropoda</taxon>
        <taxon>Hexapoda</taxon>
        <taxon>Insecta</taxon>
        <taxon>Pterygota</taxon>
        <taxon>Neoptera</taxon>
        <taxon>Paraneoptera</taxon>
        <taxon>Hemiptera</taxon>
        <taxon>Sternorrhyncha</taxon>
        <taxon>Aphidomorpha</taxon>
        <taxon>Aphidoidea</taxon>
        <taxon>Aphididae</taxon>
        <taxon>Aphidini</taxon>
        <taxon>Aphis</taxon>
        <taxon>Aphis</taxon>
    </lineage>
</organism>